<organism evidence="6 7">
    <name type="scientific">Tistrella mobilis</name>
    <dbReference type="NCBI Taxonomy" id="171437"/>
    <lineage>
        <taxon>Bacteria</taxon>
        <taxon>Pseudomonadati</taxon>
        <taxon>Pseudomonadota</taxon>
        <taxon>Alphaproteobacteria</taxon>
        <taxon>Geminicoccales</taxon>
        <taxon>Geminicoccaceae</taxon>
        <taxon>Tistrella</taxon>
    </lineage>
</organism>
<name>A0A161QZA8_9PROT</name>
<evidence type="ECO:0000313" key="6">
    <source>
        <dbReference type="EMBL" id="KYO50140.1"/>
    </source>
</evidence>
<evidence type="ECO:0000256" key="3">
    <source>
        <dbReference type="ARBA" id="ARBA00022970"/>
    </source>
</evidence>
<dbReference type="OrthoDB" id="5450279at2"/>
<dbReference type="GeneID" id="97240334"/>
<dbReference type="Pfam" id="PF13458">
    <property type="entry name" value="Peripla_BP_6"/>
    <property type="match status" value="1"/>
</dbReference>
<feature type="chain" id="PRO_5007825425" evidence="4">
    <location>
        <begin position="28"/>
        <end position="408"/>
    </location>
</feature>
<dbReference type="RefSeq" id="WP_062768854.1">
    <property type="nucleotide sequence ID" value="NZ_CP121045.1"/>
</dbReference>
<dbReference type="InterPro" id="IPR051010">
    <property type="entry name" value="BCAA_transport"/>
</dbReference>
<dbReference type="CDD" id="cd06327">
    <property type="entry name" value="PBP1_SBP-like"/>
    <property type="match status" value="1"/>
</dbReference>
<comment type="caution">
    <text evidence="6">The sequence shown here is derived from an EMBL/GenBank/DDBJ whole genome shotgun (WGS) entry which is preliminary data.</text>
</comment>
<feature type="domain" description="Leucine-binding protein" evidence="5">
    <location>
        <begin position="35"/>
        <end position="372"/>
    </location>
</feature>
<accession>A0A161QZA8</accession>
<keyword evidence="2 4" id="KW-0732">Signal</keyword>
<reference evidence="6 7" key="1">
    <citation type="submission" date="2015-12" db="EMBL/GenBank/DDBJ databases">
        <title>Genome sequence of Tistrella mobilis MCCC 1A02139.</title>
        <authorList>
            <person name="Lu L."/>
            <person name="Lai Q."/>
            <person name="Shao Z."/>
            <person name="Qian P."/>
        </authorList>
    </citation>
    <scope>NUCLEOTIDE SEQUENCE [LARGE SCALE GENOMIC DNA]</scope>
    <source>
        <strain evidence="6 7">MCCC 1A02139</strain>
    </source>
</reference>
<dbReference type="Proteomes" id="UP000075787">
    <property type="component" value="Unassembled WGS sequence"/>
</dbReference>
<proteinExistence type="inferred from homology"/>
<keyword evidence="3" id="KW-0029">Amino-acid transport</keyword>
<evidence type="ECO:0000256" key="4">
    <source>
        <dbReference type="SAM" id="SignalP"/>
    </source>
</evidence>
<dbReference type="InterPro" id="IPR028081">
    <property type="entry name" value="Leu-bd"/>
</dbReference>
<dbReference type="PANTHER" id="PTHR30483">
    <property type="entry name" value="LEUCINE-SPECIFIC-BINDING PROTEIN"/>
    <property type="match status" value="1"/>
</dbReference>
<dbReference type="AlphaFoldDB" id="A0A161QZA8"/>
<evidence type="ECO:0000259" key="5">
    <source>
        <dbReference type="Pfam" id="PF13458"/>
    </source>
</evidence>
<feature type="signal peptide" evidence="4">
    <location>
        <begin position="1"/>
        <end position="27"/>
    </location>
</feature>
<dbReference type="EMBL" id="LPZR01000206">
    <property type="protein sequence ID" value="KYO50140.1"/>
    <property type="molecule type" value="Genomic_DNA"/>
</dbReference>
<protein>
    <submittedName>
        <fullName evidence="6">ABC transporter permease</fullName>
    </submittedName>
</protein>
<gene>
    <name evidence="6" type="ORF">AUP44_14415</name>
</gene>
<evidence type="ECO:0000256" key="2">
    <source>
        <dbReference type="ARBA" id="ARBA00022729"/>
    </source>
</evidence>
<dbReference type="GO" id="GO:0006865">
    <property type="term" value="P:amino acid transport"/>
    <property type="evidence" value="ECO:0007669"/>
    <property type="project" value="UniProtKB-KW"/>
</dbReference>
<evidence type="ECO:0000313" key="7">
    <source>
        <dbReference type="Proteomes" id="UP000075787"/>
    </source>
</evidence>
<keyword evidence="3" id="KW-0813">Transport</keyword>
<evidence type="ECO:0000256" key="1">
    <source>
        <dbReference type="ARBA" id="ARBA00010062"/>
    </source>
</evidence>
<comment type="similarity">
    <text evidence="1">Belongs to the leucine-binding protein family.</text>
</comment>
<dbReference type="SUPFAM" id="SSF53822">
    <property type="entry name" value="Periplasmic binding protein-like I"/>
    <property type="match status" value="1"/>
</dbReference>
<sequence length="408" mass="42956">MERVKRGVLGTALAAGLICGTAGVAAAAEISGEVVRIGVMNDQSGAYADTSGPGSAAAARLAIEDFGGTVLGKPIEVVAADHQNKPDIGAGTARRWYHQDGVDGIFDIANSAVSLAVQELAKSDGRLVVHVGSANDRIYGQDCAATGFLWLYDTFSIAQAIGKAVVAQGGDSWYYISADYAFAKAMEGALTPVVEAAGGKVLGAVRHPIGTTDYSSYVLQAQASGAKIVALANAGVDTINTIKQAAEFGLTQGGQKLAATVFYLHTVHGLGLEVAQGLQVVTGFYWDMDDATRAFAKRFEAATGGNMPSQIHAGTYSAVLHYLKAVEAAGTDEPRAVAAKMREIRVNDFFTRDAEVRRDGRLMRDYHLVEVKTPAASTGPWDYYKVLDRVPAADVIRPMDPALCPILN</sequence>
<dbReference type="PANTHER" id="PTHR30483:SF6">
    <property type="entry name" value="PERIPLASMIC BINDING PROTEIN OF ABC TRANSPORTER FOR NATURAL AMINO ACIDS"/>
    <property type="match status" value="1"/>
</dbReference>
<dbReference type="Gene3D" id="3.40.50.2300">
    <property type="match status" value="2"/>
</dbReference>
<dbReference type="InterPro" id="IPR028082">
    <property type="entry name" value="Peripla_BP_I"/>
</dbReference>